<feature type="domain" description="Integral membrane bound transporter" evidence="6">
    <location>
        <begin position="37"/>
        <end position="154"/>
    </location>
</feature>
<organism evidence="7 8">
    <name type="scientific">Candidatus Flavonifractor merdigallinarum</name>
    <dbReference type="NCBI Taxonomy" id="2838589"/>
    <lineage>
        <taxon>Bacteria</taxon>
        <taxon>Bacillati</taxon>
        <taxon>Bacillota</taxon>
        <taxon>Clostridia</taxon>
        <taxon>Eubacteriales</taxon>
        <taxon>Oscillospiraceae</taxon>
        <taxon>Flavonifractor</taxon>
    </lineage>
</organism>
<evidence type="ECO:0000313" key="7">
    <source>
        <dbReference type="EMBL" id="HIY21319.1"/>
    </source>
</evidence>
<evidence type="ECO:0000259" key="6">
    <source>
        <dbReference type="Pfam" id="PF13515"/>
    </source>
</evidence>
<protein>
    <submittedName>
        <fullName evidence="7">FUSC family protein</fullName>
    </submittedName>
</protein>
<feature type="transmembrane region" description="Helical" evidence="5">
    <location>
        <begin position="60"/>
        <end position="80"/>
    </location>
</feature>
<keyword evidence="3 5" id="KW-1133">Transmembrane helix</keyword>
<gene>
    <name evidence="7" type="ORF">H9841_05385</name>
</gene>
<evidence type="ECO:0000256" key="1">
    <source>
        <dbReference type="ARBA" id="ARBA00004141"/>
    </source>
</evidence>
<evidence type="ECO:0000256" key="4">
    <source>
        <dbReference type="ARBA" id="ARBA00023136"/>
    </source>
</evidence>
<comment type="subcellular location">
    <subcellularLocation>
        <location evidence="1">Membrane</location>
        <topology evidence="1">Multi-pass membrane protein</topology>
    </subcellularLocation>
</comment>
<dbReference type="AlphaFoldDB" id="A0A9D2BYL8"/>
<dbReference type="Proteomes" id="UP000823868">
    <property type="component" value="Unassembled WGS sequence"/>
</dbReference>
<name>A0A9D2BYL8_9FIRM</name>
<reference evidence="7" key="2">
    <citation type="submission" date="2021-04" db="EMBL/GenBank/DDBJ databases">
        <authorList>
            <person name="Gilroy R."/>
        </authorList>
    </citation>
    <scope>NUCLEOTIDE SEQUENCE</scope>
    <source>
        <strain evidence="7">ChiBcec16_6824</strain>
    </source>
</reference>
<feature type="transmembrane region" description="Helical" evidence="5">
    <location>
        <begin position="134"/>
        <end position="158"/>
    </location>
</feature>
<dbReference type="GO" id="GO:0016020">
    <property type="term" value="C:membrane"/>
    <property type="evidence" value="ECO:0007669"/>
    <property type="project" value="UniProtKB-SubCell"/>
</dbReference>
<dbReference type="InterPro" id="IPR049453">
    <property type="entry name" value="Memb_transporter_dom"/>
</dbReference>
<evidence type="ECO:0000256" key="5">
    <source>
        <dbReference type="SAM" id="Phobius"/>
    </source>
</evidence>
<feature type="transmembrane region" description="Helical" evidence="5">
    <location>
        <begin position="12"/>
        <end position="30"/>
    </location>
</feature>
<keyword evidence="2 5" id="KW-0812">Transmembrane</keyword>
<evidence type="ECO:0000256" key="3">
    <source>
        <dbReference type="ARBA" id="ARBA00022989"/>
    </source>
</evidence>
<reference evidence="7" key="1">
    <citation type="journal article" date="2021" name="PeerJ">
        <title>Extensive microbial diversity within the chicken gut microbiome revealed by metagenomics and culture.</title>
        <authorList>
            <person name="Gilroy R."/>
            <person name="Ravi A."/>
            <person name="Getino M."/>
            <person name="Pursley I."/>
            <person name="Horton D.L."/>
            <person name="Alikhan N.F."/>
            <person name="Baker D."/>
            <person name="Gharbi K."/>
            <person name="Hall N."/>
            <person name="Watson M."/>
            <person name="Adriaenssens E.M."/>
            <person name="Foster-Nyarko E."/>
            <person name="Jarju S."/>
            <person name="Secka A."/>
            <person name="Antonio M."/>
            <person name="Oren A."/>
            <person name="Chaudhuri R.R."/>
            <person name="La Ragione R."/>
            <person name="Hildebrand F."/>
            <person name="Pallen M.J."/>
        </authorList>
    </citation>
    <scope>NUCLEOTIDE SEQUENCE</scope>
    <source>
        <strain evidence="7">ChiBcec16_6824</strain>
    </source>
</reference>
<accession>A0A9D2BYL8</accession>
<keyword evidence="4 5" id="KW-0472">Membrane</keyword>
<dbReference type="EMBL" id="DXDX01000098">
    <property type="protein sequence ID" value="HIY21319.1"/>
    <property type="molecule type" value="Genomic_DNA"/>
</dbReference>
<feature type="transmembrane region" description="Helical" evidence="5">
    <location>
        <begin position="86"/>
        <end position="104"/>
    </location>
</feature>
<dbReference type="Pfam" id="PF13515">
    <property type="entry name" value="FUSC_2"/>
    <property type="match status" value="1"/>
</dbReference>
<proteinExistence type="predicted"/>
<comment type="caution">
    <text evidence="7">The sequence shown here is derived from an EMBL/GenBank/DDBJ whole genome shotgun (WGS) entry which is preliminary data.</text>
</comment>
<sequence>MKLHWHKPGMRNIKTAVAVMVCYFLFLPVWDPSGEVGPFYACIASVICMQDSVEKSFRQGVSRTIGTLLGGAIGLVILFLDDQIHNPIVLGLMLGAGCVGVIWLCNLIGRASSSSLGCVVLSVVLINHGGPERYLYFLSRVVETVTGIVVAVAVNHLLPDFRKPDSK</sequence>
<evidence type="ECO:0000256" key="2">
    <source>
        <dbReference type="ARBA" id="ARBA00022692"/>
    </source>
</evidence>
<evidence type="ECO:0000313" key="8">
    <source>
        <dbReference type="Proteomes" id="UP000823868"/>
    </source>
</evidence>